<dbReference type="EMBL" id="CAJVPS010000431">
    <property type="protein sequence ID" value="CAG8485982.1"/>
    <property type="molecule type" value="Genomic_DNA"/>
</dbReference>
<dbReference type="AlphaFoldDB" id="A0A9N8ZFG2"/>
<dbReference type="Proteomes" id="UP000789508">
    <property type="component" value="Unassembled WGS sequence"/>
</dbReference>
<accession>A0A9N8ZFG2</accession>
<keyword evidence="2" id="KW-1185">Reference proteome</keyword>
<organism evidence="1 2">
    <name type="scientific">Ambispora leptoticha</name>
    <dbReference type="NCBI Taxonomy" id="144679"/>
    <lineage>
        <taxon>Eukaryota</taxon>
        <taxon>Fungi</taxon>
        <taxon>Fungi incertae sedis</taxon>
        <taxon>Mucoromycota</taxon>
        <taxon>Glomeromycotina</taxon>
        <taxon>Glomeromycetes</taxon>
        <taxon>Archaeosporales</taxon>
        <taxon>Ambisporaceae</taxon>
        <taxon>Ambispora</taxon>
    </lineage>
</organism>
<evidence type="ECO:0000313" key="1">
    <source>
        <dbReference type="EMBL" id="CAG8485982.1"/>
    </source>
</evidence>
<sequence length="128" mass="14474">MSSPITKFLIQGDVAGKGASNRLLKENLRQKNIFADSGCSWIKEESLTRHQKTRSHQKAAKGKSINQTDLLSSFSIQFGEDKVKIICQMRSAHFLAKHHLALEKYSELCHLVDYSHANYNCIILDSQP</sequence>
<proteinExistence type="predicted"/>
<gene>
    <name evidence="1" type="ORF">ALEPTO_LOCUS2733</name>
</gene>
<name>A0A9N8ZFG2_9GLOM</name>
<reference evidence="1" key="1">
    <citation type="submission" date="2021-06" db="EMBL/GenBank/DDBJ databases">
        <authorList>
            <person name="Kallberg Y."/>
            <person name="Tangrot J."/>
            <person name="Rosling A."/>
        </authorList>
    </citation>
    <scope>NUCLEOTIDE SEQUENCE</scope>
    <source>
        <strain evidence="1">FL130A</strain>
    </source>
</reference>
<protein>
    <submittedName>
        <fullName evidence="1">10359_t:CDS:1</fullName>
    </submittedName>
</protein>
<comment type="caution">
    <text evidence="1">The sequence shown here is derived from an EMBL/GenBank/DDBJ whole genome shotgun (WGS) entry which is preliminary data.</text>
</comment>
<evidence type="ECO:0000313" key="2">
    <source>
        <dbReference type="Proteomes" id="UP000789508"/>
    </source>
</evidence>